<dbReference type="STRING" id="49390.A0A068V8S8"/>
<proteinExistence type="predicted"/>
<sequence length="291" mass="32250">MRLNLLNNKIYLTFLSGNVHTVIWGYKSNEVALAAGADLVALKDELQSSRIKRWHAVGMLKHVLLCLYLPLELKKDAINFLLSIMYAKLSQMPNDENEDYSTYMPTLCSALQAIQVVIMYATDVILRKNAFAAFKELLADCPTSLRFDILRALIKDGDSSSMIAVLLDCVREEVRLESSKSPPASKVSKAESEGSQGTIFWSSSALELVELVLRPPGGGPPSLPEHSDAVLSALNLYRFILIKESTGKSNNSGVLSRDSLVKAHSEWLLPLRTLVTRMMAEAQCDTDELFL</sequence>
<dbReference type="Gramene" id="CDP16894">
    <property type="protein sequence ID" value="CDP16894"/>
    <property type="gene ID" value="GSCOC_T00019482001"/>
</dbReference>
<gene>
    <name evidence="1" type="ORF">GSCOC_T00019482001</name>
</gene>
<dbReference type="InterPro" id="IPR019516">
    <property type="entry name" value="Glomulin/ALF4"/>
</dbReference>
<dbReference type="Pfam" id="PF08568">
    <property type="entry name" value="Kinetochor_Ybp2"/>
    <property type="match status" value="1"/>
</dbReference>
<keyword evidence="2" id="KW-1185">Reference proteome</keyword>
<name>A0A068V8S8_COFCA</name>
<dbReference type="InParanoid" id="A0A068V8S8"/>
<dbReference type="PhylomeDB" id="A0A068V8S8"/>
<dbReference type="EMBL" id="HG739223">
    <property type="protein sequence ID" value="CDP16894.1"/>
    <property type="molecule type" value="Genomic_DNA"/>
</dbReference>
<dbReference type="Proteomes" id="UP000295252">
    <property type="component" value="Chromosome III"/>
</dbReference>
<protein>
    <submittedName>
        <fullName evidence="1">Uncharacterized protein</fullName>
    </submittedName>
</protein>
<dbReference type="PANTHER" id="PTHR15430">
    <property type="entry name" value="GLOMULIN"/>
    <property type="match status" value="1"/>
</dbReference>
<accession>A0A068V8S8</accession>
<dbReference type="PANTHER" id="PTHR15430:SF1">
    <property type="entry name" value="GLOMULIN"/>
    <property type="match status" value="1"/>
</dbReference>
<dbReference type="OMA" id="HIDISFW"/>
<reference evidence="2" key="1">
    <citation type="journal article" date="2014" name="Science">
        <title>The coffee genome provides insight into the convergent evolution of caffeine biosynthesis.</title>
        <authorList>
            <person name="Denoeud F."/>
            <person name="Carretero-Paulet L."/>
            <person name="Dereeper A."/>
            <person name="Droc G."/>
            <person name="Guyot R."/>
            <person name="Pietrella M."/>
            <person name="Zheng C."/>
            <person name="Alberti A."/>
            <person name="Anthony F."/>
            <person name="Aprea G."/>
            <person name="Aury J.M."/>
            <person name="Bento P."/>
            <person name="Bernard M."/>
            <person name="Bocs S."/>
            <person name="Campa C."/>
            <person name="Cenci A."/>
            <person name="Combes M.C."/>
            <person name="Crouzillat D."/>
            <person name="Da Silva C."/>
            <person name="Daddiego L."/>
            <person name="De Bellis F."/>
            <person name="Dussert S."/>
            <person name="Garsmeur O."/>
            <person name="Gayraud T."/>
            <person name="Guignon V."/>
            <person name="Jahn K."/>
            <person name="Jamilloux V."/>
            <person name="Joet T."/>
            <person name="Labadie K."/>
            <person name="Lan T."/>
            <person name="Leclercq J."/>
            <person name="Lepelley M."/>
            <person name="Leroy T."/>
            <person name="Li L.T."/>
            <person name="Librado P."/>
            <person name="Lopez L."/>
            <person name="Munoz A."/>
            <person name="Noel B."/>
            <person name="Pallavicini A."/>
            <person name="Perrotta G."/>
            <person name="Poncet V."/>
            <person name="Pot D."/>
            <person name="Priyono X."/>
            <person name="Rigoreau M."/>
            <person name="Rouard M."/>
            <person name="Rozas J."/>
            <person name="Tranchant-Dubreuil C."/>
            <person name="VanBuren R."/>
            <person name="Zhang Q."/>
            <person name="Andrade A.C."/>
            <person name="Argout X."/>
            <person name="Bertrand B."/>
            <person name="de Kochko A."/>
            <person name="Graziosi G."/>
            <person name="Henry R.J."/>
            <person name="Jayarama X."/>
            <person name="Ming R."/>
            <person name="Nagai C."/>
            <person name="Rounsley S."/>
            <person name="Sankoff D."/>
            <person name="Giuliano G."/>
            <person name="Albert V.A."/>
            <person name="Wincker P."/>
            <person name="Lashermes P."/>
        </authorList>
    </citation>
    <scope>NUCLEOTIDE SEQUENCE [LARGE SCALE GENOMIC DNA]</scope>
    <source>
        <strain evidence="2">cv. DH200-94</strain>
    </source>
</reference>
<dbReference type="GO" id="GO:0055105">
    <property type="term" value="F:ubiquitin-protein transferase inhibitor activity"/>
    <property type="evidence" value="ECO:0007669"/>
    <property type="project" value="TreeGrafter"/>
</dbReference>
<dbReference type="OrthoDB" id="619536at2759"/>
<dbReference type="AlphaFoldDB" id="A0A068V8S8"/>
<dbReference type="GO" id="GO:0005737">
    <property type="term" value="C:cytoplasm"/>
    <property type="evidence" value="ECO:0007669"/>
    <property type="project" value="TreeGrafter"/>
</dbReference>
<dbReference type="InterPro" id="IPR013877">
    <property type="entry name" value="YAP-bd/ALF4/Glomulin"/>
</dbReference>
<evidence type="ECO:0000313" key="2">
    <source>
        <dbReference type="Proteomes" id="UP000295252"/>
    </source>
</evidence>
<evidence type="ECO:0000313" key="1">
    <source>
        <dbReference type="EMBL" id="CDP16894.1"/>
    </source>
</evidence>
<organism evidence="1 2">
    <name type="scientific">Coffea canephora</name>
    <name type="common">Robusta coffee</name>
    <dbReference type="NCBI Taxonomy" id="49390"/>
    <lineage>
        <taxon>Eukaryota</taxon>
        <taxon>Viridiplantae</taxon>
        <taxon>Streptophyta</taxon>
        <taxon>Embryophyta</taxon>
        <taxon>Tracheophyta</taxon>
        <taxon>Spermatophyta</taxon>
        <taxon>Magnoliopsida</taxon>
        <taxon>eudicotyledons</taxon>
        <taxon>Gunneridae</taxon>
        <taxon>Pentapetalae</taxon>
        <taxon>asterids</taxon>
        <taxon>lamiids</taxon>
        <taxon>Gentianales</taxon>
        <taxon>Rubiaceae</taxon>
        <taxon>Ixoroideae</taxon>
        <taxon>Gardenieae complex</taxon>
        <taxon>Bertiereae - Coffeeae clade</taxon>
        <taxon>Coffeeae</taxon>
        <taxon>Coffea</taxon>
    </lineage>
</organism>